<evidence type="ECO:0000259" key="3">
    <source>
        <dbReference type="Pfam" id="PF14577"/>
    </source>
</evidence>
<accession>A0ABM0NGJ6</accession>
<sequence>MEASKKNLFAMSDAEILEVIYATHEVSHDHDSFDVHSLFSITQSIIKCSKQIVDSIDQKVPQVYAENMGGITIAPSFSTPLCVLKSIVREVPCKAPGEKNAHDATLKILSKVSKYSWEAKAVLALAAFSLEYGEFWLSAQHQQSDQLAMSVAFLKGVPILLKPENLKKRGRAITDLNNVIMSTLQVIDCIFQLEKYSITYNDVKELREILANARKDISVNVYWCIITTVACATNITLLTSDEGNSHDLVQYAQKITIILNKLKQQMKICKEEIEKLQTYMKLKQLFQIPTEIMEVMKILIFFKHNAETTIFDGSTEKLVNIDILRTKNVLLFISSLEISEDYIARLRPVYDFTKDNNEYKIVWIPIVEKWTKDLQRKFEALRAKMPWYTVGQAGAHIAGIKCIKYIKEDWNFNGKPMLVVLNTKSPLQHFNALRMISIWGCQAFPFTQENEEQLLLSLQDTWFSALMDGIKISKWNKDDYIFFYGGDSVWMNQFKEKATALINDEIKKEPKISIELYPVEKNANNDRGDDSFSTFWSAIESMFHIKVINKQIEDVVKQVQKLLSYKDDKSGWAVLIQGRRLVALGGSTMYKVLEKYHTWNQNVTLTVENFGQVFNQQHETEVEETGHVCSCFSIPGATGSTLEAMGRLSGDLCWVCRICFVLCFFSAVIMDDESKDMVGANGSATKEERPSRDYSTWVTSDKLDGSNYASRSRGACITITTSRMASWINGKKPAPSSDSAVYAEWEEDNCLCDDDGARRLKEIEANRVYDFLGGLDPLYDGVRSHILALSLVLPLLEAYAMVMEEDTR</sequence>
<proteinExistence type="predicted"/>
<feature type="coiled-coil region" evidence="1">
    <location>
        <begin position="252"/>
        <end position="279"/>
    </location>
</feature>
<dbReference type="Proteomes" id="UP000694861">
    <property type="component" value="Linkage group LG2"/>
</dbReference>
<reference evidence="4" key="1">
    <citation type="journal article" date="2012" name="Nat. Commun.">
        <title>The genome of Prunus mume.</title>
        <authorList>
            <person name="Zhang Q."/>
            <person name="Chen W."/>
            <person name="Sun L."/>
            <person name="Zhao F."/>
            <person name="Huang B."/>
            <person name="Yang W."/>
            <person name="Tao Y."/>
            <person name="Wang J."/>
            <person name="Yuan Z."/>
            <person name="Fan G."/>
            <person name="Xing Z."/>
            <person name="Han C."/>
            <person name="Pan H."/>
            <person name="Zhong X."/>
            <person name="Shi W."/>
            <person name="Liang X."/>
            <person name="Du D."/>
            <person name="Sun F."/>
            <person name="Xu Z."/>
            <person name="Hao R."/>
            <person name="Lv T."/>
            <person name="Lv Y."/>
            <person name="Zheng Z."/>
            <person name="Sun M."/>
            <person name="Luo L."/>
            <person name="Cai M."/>
            <person name="Gao Y."/>
            <person name="Wang J."/>
            <person name="Yin Y."/>
            <person name="Xu X."/>
            <person name="Cheng T."/>
            <person name="Wang J."/>
        </authorList>
    </citation>
    <scope>NUCLEOTIDE SEQUENCE [LARGE SCALE GENOMIC DNA]</scope>
</reference>
<organism evidence="4 5">
    <name type="scientific">Prunus mume</name>
    <name type="common">Japanese apricot</name>
    <name type="synonym">Armeniaca mume</name>
    <dbReference type="NCBI Taxonomy" id="102107"/>
    <lineage>
        <taxon>Eukaryota</taxon>
        <taxon>Viridiplantae</taxon>
        <taxon>Streptophyta</taxon>
        <taxon>Embryophyta</taxon>
        <taxon>Tracheophyta</taxon>
        <taxon>Spermatophyta</taxon>
        <taxon>Magnoliopsida</taxon>
        <taxon>eudicotyledons</taxon>
        <taxon>Gunneridae</taxon>
        <taxon>Pentapetalae</taxon>
        <taxon>rosids</taxon>
        <taxon>fabids</taxon>
        <taxon>Rosales</taxon>
        <taxon>Rosaceae</taxon>
        <taxon>Amygdaloideae</taxon>
        <taxon>Amygdaleae</taxon>
        <taxon>Prunus</taxon>
    </lineage>
</organism>
<dbReference type="Pfam" id="PF14576">
    <property type="entry name" value="SEO_N"/>
    <property type="match status" value="1"/>
</dbReference>
<dbReference type="InterPro" id="IPR027942">
    <property type="entry name" value="SEO_N"/>
</dbReference>
<evidence type="ECO:0000313" key="5">
    <source>
        <dbReference type="RefSeq" id="XP_008224486.1"/>
    </source>
</evidence>
<dbReference type="GeneID" id="103324227"/>
<evidence type="ECO:0000259" key="2">
    <source>
        <dbReference type="Pfam" id="PF14576"/>
    </source>
</evidence>
<keyword evidence="4" id="KW-1185">Reference proteome</keyword>
<evidence type="ECO:0000256" key="1">
    <source>
        <dbReference type="SAM" id="Coils"/>
    </source>
</evidence>
<feature type="domain" description="Sieve element occlusion N-terminal" evidence="2">
    <location>
        <begin position="12"/>
        <end position="289"/>
    </location>
</feature>
<feature type="domain" description="Sieve element occlusion C-terminal" evidence="3">
    <location>
        <begin position="464"/>
        <end position="643"/>
    </location>
</feature>
<dbReference type="Pfam" id="PF14577">
    <property type="entry name" value="SEO_C"/>
    <property type="match status" value="1"/>
</dbReference>
<gene>
    <name evidence="5" type="primary">LOC103324227</name>
</gene>
<protein>
    <submittedName>
        <fullName evidence="5">Protein SIEVE ELEMENT OCCLUSION B-like</fullName>
    </submittedName>
</protein>
<keyword evidence="1" id="KW-0175">Coiled coil</keyword>
<dbReference type="InterPro" id="IPR027944">
    <property type="entry name" value="SEO_C"/>
</dbReference>
<dbReference type="RefSeq" id="XP_008224486.1">
    <property type="nucleotide sequence ID" value="XM_008226264.1"/>
</dbReference>
<name>A0ABM0NGJ6_PRUMU</name>
<dbReference type="PANTHER" id="PTHR33232">
    <property type="entry name" value="PROTEIN SIEVE ELEMENT OCCLUSION B-LIKE"/>
    <property type="match status" value="1"/>
</dbReference>
<dbReference type="InterPro" id="IPR039299">
    <property type="entry name" value="SEOA"/>
</dbReference>
<dbReference type="PANTHER" id="PTHR33232:SF18">
    <property type="entry name" value="PROTEIN SIEVE ELEMENT OCCLUSION B-LIKE"/>
    <property type="match status" value="1"/>
</dbReference>
<evidence type="ECO:0000313" key="4">
    <source>
        <dbReference type="Proteomes" id="UP000694861"/>
    </source>
</evidence>
<reference evidence="5" key="2">
    <citation type="submission" date="2025-08" db="UniProtKB">
        <authorList>
            <consortium name="RefSeq"/>
        </authorList>
    </citation>
    <scope>IDENTIFICATION</scope>
</reference>